<evidence type="ECO:0000313" key="3">
    <source>
        <dbReference type="Proteomes" id="UP000799539"/>
    </source>
</evidence>
<keyword evidence="3" id="KW-1185">Reference proteome</keyword>
<dbReference type="Proteomes" id="UP000799539">
    <property type="component" value="Unassembled WGS sequence"/>
</dbReference>
<organism evidence="2 3">
    <name type="scientific">Cercospora zeae-maydis SCOH1-5</name>
    <dbReference type="NCBI Taxonomy" id="717836"/>
    <lineage>
        <taxon>Eukaryota</taxon>
        <taxon>Fungi</taxon>
        <taxon>Dikarya</taxon>
        <taxon>Ascomycota</taxon>
        <taxon>Pezizomycotina</taxon>
        <taxon>Dothideomycetes</taxon>
        <taxon>Dothideomycetidae</taxon>
        <taxon>Mycosphaerellales</taxon>
        <taxon>Mycosphaerellaceae</taxon>
        <taxon>Cercospora</taxon>
    </lineage>
</organism>
<reference evidence="2" key="1">
    <citation type="journal article" date="2020" name="Stud. Mycol.">
        <title>101 Dothideomycetes genomes: a test case for predicting lifestyles and emergence of pathogens.</title>
        <authorList>
            <person name="Haridas S."/>
            <person name="Albert R."/>
            <person name="Binder M."/>
            <person name="Bloem J."/>
            <person name="Labutti K."/>
            <person name="Salamov A."/>
            <person name="Andreopoulos B."/>
            <person name="Baker S."/>
            <person name="Barry K."/>
            <person name="Bills G."/>
            <person name="Bluhm B."/>
            <person name="Cannon C."/>
            <person name="Castanera R."/>
            <person name="Culley D."/>
            <person name="Daum C."/>
            <person name="Ezra D."/>
            <person name="Gonzalez J."/>
            <person name="Henrissat B."/>
            <person name="Kuo A."/>
            <person name="Liang C."/>
            <person name="Lipzen A."/>
            <person name="Lutzoni F."/>
            <person name="Magnuson J."/>
            <person name="Mondo S."/>
            <person name="Nolan M."/>
            <person name="Ohm R."/>
            <person name="Pangilinan J."/>
            <person name="Park H.-J."/>
            <person name="Ramirez L."/>
            <person name="Alfaro M."/>
            <person name="Sun H."/>
            <person name="Tritt A."/>
            <person name="Yoshinaga Y."/>
            <person name="Zwiers L.-H."/>
            <person name="Turgeon B."/>
            <person name="Goodwin S."/>
            <person name="Spatafora J."/>
            <person name="Crous P."/>
            <person name="Grigoriev I."/>
        </authorList>
    </citation>
    <scope>NUCLEOTIDE SEQUENCE</scope>
    <source>
        <strain evidence="2">SCOH1-5</strain>
    </source>
</reference>
<gene>
    <name evidence="2" type="ORF">CERZMDRAFT_110674</name>
</gene>
<dbReference type="EMBL" id="ML992668">
    <property type="protein sequence ID" value="KAF2214337.1"/>
    <property type="molecule type" value="Genomic_DNA"/>
</dbReference>
<name>A0A6A6FLL2_9PEZI</name>
<accession>A0A6A6FLL2</accession>
<proteinExistence type="predicted"/>
<keyword evidence="1" id="KW-0472">Membrane</keyword>
<sequence length="62" mass="6173">MGRTGAIRFAVPVNFAAAAAAAVIFGWIGLHSAHGFGGWGGIYSIATGLMTGSSGASDLDNF</sequence>
<protein>
    <submittedName>
        <fullName evidence="2">Uncharacterized protein</fullName>
    </submittedName>
</protein>
<evidence type="ECO:0000313" key="2">
    <source>
        <dbReference type="EMBL" id="KAF2214337.1"/>
    </source>
</evidence>
<keyword evidence="1" id="KW-0812">Transmembrane</keyword>
<feature type="transmembrane region" description="Helical" evidence="1">
    <location>
        <begin position="7"/>
        <end position="30"/>
    </location>
</feature>
<evidence type="ECO:0000256" key="1">
    <source>
        <dbReference type="SAM" id="Phobius"/>
    </source>
</evidence>
<keyword evidence="1" id="KW-1133">Transmembrane helix</keyword>
<dbReference type="AlphaFoldDB" id="A0A6A6FLL2"/>